<name>A0A382YH71_9ZZZZ</name>
<evidence type="ECO:0000256" key="7">
    <source>
        <dbReference type="ARBA" id="ARBA00023128"/>
    </source>
</evidence>
<sequence length="97" mass="11433">MSVRIFRRSKTATQSGWGNTRHWVLEHEPTASRSVDRLMGWTSSHDTSQQISLVFSSREQAVEFAERSGLDYRVVPPQERRRKRKSYAENFRYNKVS</sequence>
<protein>
    <recommendedName>
        <fullName evidence="10">NADH dehydrogenase [ubiquinone] iron-sulfur protein 4, mitochondrial</fullName>
    </recommendedName>
</protein>
<gene>
    <name evidence="9" type="ORF">METZ01_LOCUS435418</name>
</gene>
<keyword evidence="3" id="KW-0679">Respiratory chain</keyword>
<dbReference type="AlphaFoldDB" id="A0A382YH71"/>
<dbReference type="Gene3D" id="3.30.160.190">
    <property type="entry name" value="atu1810 like domain"/>
    <property type="match status" value="1"/>
</dbReference>
<evidence type="ECO:0000256" key="8">
    <source>
        <dbReference type="ARBA" id="ARBA00023136"/>
    </source>
</evidence>
<keyword evidence="8" id="KW-0472">Membrane</keyword>
<dbReference type="GO" id="GO:0022900">
    <property type="term" value="P:electron transport chain"/>
    <property type="evidence" value="ECO:0007669"/>
    <property type="project" value="InterPro"/>
</dbReference>
<evidence type="ECO:0000256" key="6">
    <source>
        <dbReference type="ARBA" id="ARBA00022982"/>
    </source>
</evidence>
<evidence type="ECO:0000256" key="4">
    <source>
        <dbReference type="ARBA" id="ARBA00022792"/>
    </source>
</evidence>
<dbReference type="EMBL" id="UINC01175767">
    <property type="protein sequence ID" value="SVD82564.1"/>
    <property type="molecule type" value="Genomic_DNA"/>
</dbReference>
<keyword evidence="7" id="KW-0496">Mitochondrion</keyword>
<keyword evidence="6" id="KW-0249">Electron transport</keyword>
<dbReference type="Pfam" id="PF04800">
    <property type="entry name" value="NDUS4"/>
    <property type="match status" value="1"/>
</dbReference>
<evidence type="ECO:0008006" key="10">
    <source>
        <dbReference type="Google" id="ProtNLM"/>
    </source>
</evidence>
<dbReference type="InterPro" id="IPR038532">
    <property type="entry name" value="NDUFS4-like_sf"/>
</dbReference>
<keyword evidence="5" id="KW-0809">Transit peptide</keyword>
<proteinExistence type="predicted"/>
<evidence type="ECO:0000313" key="9">
    <source>
        <dbReference type="EMBL" id="SVD82564.1"/>
    </source>
</evidence>
<keyword evidence="4" id="KW-0999">Mitochondrion inner membrane</keyword>
<keyword evidence="2" id="KW-0813">Transport</keyword>
<evidence type="ECO:0000256" key="5">
    <source>
        <dbReference type="ARBA" id="ARBA00022946"/>
    </source>
</evidence>
<organism evidence="9">
    <name type="scientific">marine metagenome</name>
    <dbReference type="NCBI Taxonomy" id="408172"/>
    <lineage>
        <taxon>unclassified sequences</taxon>
        <taxon>metagenomes</taxon>
        <taxon>ecological metagenomes</taxon>
    </lineage>
</organism>
<accession>A0A382YH71</accession>
<dbReference type="PANTHER" id="PTHR12219">
    <property type="entry name" value="NADH-UBIQUINONE OXIDOREDUCTASE"/>
    <property type="match status" value="1"/>
</dbReference>
<reference evidence="9" key="1">
    <citation type="submission" date="2018-05" db="EMBL/GenBank/DDBJ databases">
        <authorList>
            <person name="Lanie J.A."/>
            <person name="Ng W.-L."/>
            <person name="Kazmierczak K.M."/>
            <person name="Andrzejewski T.M."/>
            <person name="Davidsen T.M."/>
            <person name="Wayne K.J."/>
            <person name="Tettelin H."/>
            <person name="Glass J.I."/>
            <person name="Rusch D."/>
            <person name="Podicherti R."/>
            <person name="Tsui H.-C.T."/>
            <person name="Winkler M.E."/>
        </authorList>
    </citation>
    <scope>NUCLEOTIDE SEQUENCE</scope>
</reference>
<evidence type="ECO:0000256" key="1">
    <source>
        <dbReference type="ARBA" id="ARBA00004273"/>
    </source>
</evidence>
<comment type="subcellular location">
    <subcellularLocation>
        <location evidence="1">Mitochondrion inner membrane</location>
    </subcellularLocation>
</comment>
<dbReference type="InterPro" id="IPR006885">
    <property type="entry name" value="NADH_UbQ_FeS_4_mit-like"/>
</dbReference>
<evidence type="ECO:0000256" key="3">
    <source>
        <dbReference type="ARBA" id="ARBA00022660"/>
    </source>
</evidence>
<evidence type="ECO:0000256" key="2">
    <source>
        <dbReference type="ARBA" id="ARBA00022448"/>
    </source>
</evidence>
<dbReference type="PANTHER" id="PTHR12219:SF8">
    <property type="entry name" value="NADH DEHYDROGENASE [UBIQUINONE] IRON-SULFUR PROTEIN 4, MITOCHONDRIAL"/>
    <property type="match status" value="1"/>
</dbReference>
<dbReference type="GO" id="GO:0005743">
    <property type="term" value="C:mitochondrial inner membrane"/>
    <property type="evidence" value="ECO:0007669"/>
    <property type="project" value="UniProtKB-SubCell"/>
</dbReference>